<reference evidence="1 2" key="1">
    <citation type="journal article" date="2021" name="J. Hered.">
        <title>A chromosome-level genome assembly of the parasitoid wasp, Cotesia glomerata (Hymenoptera: Braconidae).</title>
        <authorList>
            <person name="Pinto B.J."/>
            <person name="Weis J.J."/>
            <person name="Gamble T."/>
            <person name="Ode P.J."/>
            <person name="Paul R."/>
            <person name="Zaspel J.M."/>
        </authorList>
    </citation>
    <scope>NUCLEOTIDE SEQUENCE [LARGE SCALE GENOMIC DNA]</scope>
    <source>
        <strain evidence="1">CgM1</strain>
    </source>
</reference>
<dbReference type="EMBL" id="JAHXZJ010001492">
    <property type="protein sequence ID" value="KAH0552542.1"/>
    <property type="molecule type" value="Genomic_DNA"/>
</dbReference>
<protein>
    <submittedName>
        <fullName evidence="1">Uncharacterized protein</fullName>
    </submittedName>
</protein>
<sequence length="198" mass="23024">MNQVHYRLLVRKILEEFPNELEGIYYTAPVSKKISSTNKSIGKRGKLPDKIRNLLSTTHTIKKRKQQETLENQNKNKRLKDLQSSIIKLPLQLNIVGHPLPPRGRRSKKIKHSLKEALNNIFVIVQNPGDIEKTMKNQIDRAYAKNDTVQPYIIIQGSYEEQNQILLIRDDIKYQFTSAVKAFDCLFKLFHVLNVSYP</sequence>
<evidence type="ECO:0000313" key="2">
    <source>
        <dbReference type="Proteomes" id="UP000826195"/>
    </source>
</evidence>
<accession>A0AAV7IJ31</accession>
<dbReference type="AlphaFoldDB" id="A0AAV7IJ31"/>
<dbReference type="Proteomes" id="UP000826195">
    <property type="component" value="Unassembled WGS sequence"/>
</dbReference>
<comment type="caution">
    <text evidence="1">The sequence shown here is derived from an EMBL/GenBank/DDBJ whole genome shotgun (WGS) entry which is preliminary data.</text>
</comment>
<organism evidence="1 2">
    <name type="scientific">Cotesia glomerata</name>
    <name type="common">Lepidopteran parasitic wasp</name>
    <name type="synonym">Apanteles glomeratus</name>
    <dbReference type="NCBI Taxonomy" id="32391"/>
    <lineage>
        <taxon>Eukaryota</taxon>
        <taxon>Metazoa</taxon>
        <taxon>Ecdysozoa</taxon>
        <taxon>Arthropoda</taxon>
        <taxon>Hexapoda</taxon>
        <taxon>Insecta</taxon>
        <taxon>Pterygota</taxon>
        <taxon>Neoptera</taxon>
        <taxon>Endopterygota</taxon>
        <taxon>Hymenoptera</taxon>
        <taxon>Apocrita</taxon>
        <taxon>Ichneumonoidea</taxon>
        <taxon>Braconidae</taxon>
        <taxon>Microgastrinae</taxon>
        <taxon>Cotesia</taxon>
    </lineage>
</organism>
<keyword evidence="2" id="KW-1185">Reference proteome</keyword>
<gene>
    <name evidence="1" type="ORF">KQX54_012118</name>
</gene>
<proteinExistence type="predicted"/>
<evidence type="ECO:0000313" key="1">
    <source>
        <dbReference type="EMBL" id="KAH0552542.1"/>
    </source>
</evidence>
<name>A0AAV7IJ31_COTGL</name>